<dbReference type="Proteomes" id="UP001225596">
    <property type="component" value="Unassembled WGS sequence"/>
</dbReference>
<organism evidence="5 6">
    <name type="scientific">Keguizhuia sedimenti</name>
    <dbReference type="NCBI Taxonomy" id="3064264"/>
    <lineage>
        <taxon>Bacteria</taxon>
        <taxon>Pseudomonadati</taxon>
        <taxon>Pseudomonadota</taxon>
        <taxon>Betaproteobacteria</taxon>
        <taxon>Burkholderiales</taxon>
        <taxon>Oxalobacteraceae</taxon>
        <taxon>Keguizhuia</taxon>
    </lineage>
</organism>
<feature type="signal peptide" evidence="2">
    <location>
        <begin position="1"/>
        <end position="21"/>
    </location>
</feature>
<feature type="chain" id="PRO_5047493651" evidence="2">
    <location>
        <begin position="22"/>
        <end position="205"/>
    </location>
</feature>
<gene>
    <name evidence="5" type="ORF">Q8A64_05780</name>
</gene>
<dbReference type="InterPro" id="IPR036249">
    <property type="entry name" value="Thioredoxin-like_sf"/>
</dbReference>
<dbReference type="Pfam" id="PF00462">
    <property type="entry name" value="Glutaredoxin"/>
    <property type="match status" value="1"/>
</dbReference>
<dbReference type="PROSITE" id="PS51354">
    <property type="entry name" value="GLUTAREDOXIN_2"/>
    <property type="match status" value="1"/>
</dbReference>
<reference evidence="5 6" key="1">
    <citation type="submission" date="2023-08" db="EMBL/GenBank/DDBJ databases">
        <title>Oxalobacteraceae gen .nov., isolated from river sludge outside the plant.</title>
        <authorList>
            <person name="Zhao S.Y."/>
        </authorList>
    </citation>
    <scope>NUCLEOTIDE SEQUENCE [LARGE SCALE GENOMIC DNA]</scope>
    <source>
        <strain evidence="5 6">R-40</strain>
    </source>
</reference>
<dbReference type="InterPro" id="IPR002109">
    <property type="entry name" value="Glutaredoxin"/>
</dbReference>
<dbReference type="Pfam" id="PF13511">
    <property type="entry name" value="DUF4124"/>
    <property type="match status" value="1"/>
</dbReference>
<keyword evidence="6" id="KW-1185">Reference proteome</keyword>
<evidence type="ECO:0000256" key="2">
    <source>
        <dbReference type="SAM" id="SignalP"/>
    </source>
</evidence>
<protein>
    <submittedName>
        <fullName evidence="5">Glutaredoxin family protein</fullName>
    </submittedName>
</protein>
<feature type="region of interest" description="Disordered" evidence="1">
    <location>
        <begin position="157"/>
        <end position="205"/>
    </location>
</feature>
<feature type="domain" description="Glutaredoxin" evidence="3">
    <location>
        <begin position="74"/>
        <end position="127"/>
    </location>
</feature>
<name>A0ABU1BM29_9BURK</name>
<dbReference type="RefSeq" id="WP_338435841.1">
    <property type="nucleotide sequence ID" value="NZ_JAUYVH010000002.1"/>
</dbReference>
<feature type="compositionally biased region" description="Basic and acidic residues" evidence="1">
    <location>
        <begin position="176"/>
        <end position="191"/>
    </location>
</feature>
<sequence>MKRVHSLLFIALLAGSAVAQAQMYKWVGPNGKVTYSDAPPPAGAKLVENKTVSSGGNGAELPFELAEAVRNHPVTLYTGEQCAPCDQGRSLLKARGIPFSEKTVASNADIERLRQIGGESLPLLVIGRNKQKGFEQGAWNAALTAVGYPESNKLPKTYRYPQAESASPSAKPMQAKHSDTAKPAEETRADDLPPPTGNAPPGFRF</sequence>
<dbReference type="CDD" id="cd02976">
    <property type="entry name" value="NrdH"/>
    <property type="match status" value="1"/>
</dbReference>
<keyword evidence="2" id="KW-0732">Signal</keyword>
<comment type="caution">
    <text evidence="5">The sequence shown here is derived from an EMBL/GenBank/DDBJ whole genome shotgun (WGS) entry which is preliminary data.</text>
</comment>
<dbReference type="InterPro" id="IPR025392">
    <property type="entry name" value="DUF4124"/>
</dbReference>
<dbReference type="EMBL" id="JAUYVH010000002">
    <property type="protein sequence ID" value="MDQ9169919.1"/>
    <property type="molecule type" value="Genomic_DNA"/>
</dbReference>
<evidence type="ECO:0000259" key="4">
    <source>
        <dbReference type="Pfam" id="PF13511"/>
    </source>
</evidence>
<accession>A0ABU1BM29</accession>
<proteinExistence type="predicted"/>
<evidence type="ECO:0000259" key="3">
    <source>
        <dbReference type="Pfam" id="PF00462"/>
    </source>
</evidence>
<evidence type="ECO:0000313" key="6">
    <source>
        <dbReference type="Proteomes" id="UP001225596"/>
    </source>
</evidence>
<feature type="domain" description="DUF4124" evidence="4">
    <location>
        <begin position="11"/>
        <end position="48"/>
    </location>
</feature>
<evidence type="ECO:0000256" key="1">
    <source>
        <dbReference type="SAM" id="MobiDB-lite"/>
    </source>
</evidence>
<dbReference type="Gene3D" id="3.40.30.10">
    <property type="entry name" value="Glutaredoxin"/>
    <property type="match status" value="1"/>
</dbReference>
<dbReference type="SUPFAM" id="SSF52833">
    <property type="entry name" value="Thioredoxin-like"/>
    <property type="match status" value="1"/>
</dbReference>
<evidence type="ECO:0000313" key="5">
    <source>
        <dbReference type="EMBL" id="MDQ9169919.1"/>
    </source>
</evidence>